<dbReference type="Pfam" id="PF12697">
    <property type="entry name" value="Abhydrolase_6"/>
    <property type="match status" value="1"/>
</dbReference>
<dbReference type="SUPFAM" id="SSF53474">
    <property type="entry name" value="alpha/beta-Hydrolases"/>
    <property type="match status" value="1"/>
</dbReference>
<evidence type="ECO:0000259" key="1">
    <source>
        <dbReference type="Pfam" id="PF12697"/>
    </source>
</evidence>
<proteinExistence type="predicted"/>
<sequence>MLLAGAAAASALLLPRNNRWRWAFAAAAGWQFVEALRNKPKRHLLNPDPHAAPELVRAAHINGMQMRWEEHGEPNAEHTVVLVHGLPTNPRLWRYVIPEVVRPGVRCLAWEMVGYGWSMQAGLGRNISVARQAEYLYLWLQHEQITKAVFVGHDLGGGVVQRMATLYPEVCAGIVLADCVAYDNWPVPPILAAQKSSGLIEKMPPVIVKGWLRKAILALGDKHEWRRQESARLHAQPYGQPFGPAAFADQVRSVNNLDTLNIASDLPQVTVPARVVWGQKDILSPDSGQRLATDLKTDFTCIPGARHFTPEDHPDVVAQAINAVLAETTTHAPVTAPVTYRAF</sequence>
<dbReference type="InterPro" id="IPR029058">
    <property type="entry name" value="AB_hydrolase_fold"/>
</dbReference>
<dbReference type="InterPro" id="IPR000639">
    <property type="entry name" value="Epox_hydrolase-like"/>
</dbReference>
<dbReference type="EMBL" id="LNAL01000006">
    <property type="protein sequence ID" value="KUG08472.1"/>
    <property type="molecule type" value="Genomic_DNA"/>
</dbReference>
<dbReference type="Gene3D" id="3.40.50.1820">
    <property type="entry name" value="alpha/beta hydrolase"/>
    <property type="match status" value="1"/>
</dbReference>
<evidence type="ECO:0000313" key="3">
    <source>
        <dbReference type="Proteomes" id="UP000054223"/>
    </source>
</evidence>
<comment type="caution">
    <text evidence="2">The sequence shown here is derived from an EMBL/GenBank/DDBJ whole genome shotgun (WGS) entry which is preliminary data.</text>
</comment>
<dbReference type="InterPro" id="IPR050266">
    <property type="entry name" value="AB_hydrolase_sf"/>
</dbReference>
<feature type="domain" description="AB hydrolase-1" evidence="1">
    <location>
        <begin position="80"/>
        <end position="320"/>
    </location>
</feature>
<protein>
    <recommendedName>
        <fullName evidence="1">AB hydrolase-1 domain-containing protein</fullName>
    </recommendedName>
</protein>
<organism evidence="2 3">
    <name type="scientific">Solirubrum puertoriconensis</name>
    <dbReference type="NCBI Taxonomy" id="1751427"/>
    <lineage>
        <taxon>Bacteria</taxon>
        <taxon>Pseudomonadati</taxon>
        <taxon>Bacteroidota</taxon>
        <taxon>Cytophagia</taxon>
        <taxon>Cytophagales</taxon>
    </lineage>
</organism>
<dbReference type="GO" id="GO:0003824">
    <property type="term" value="F:catalytic activity"/>
    <property type="evidence" value="ECO:0007669"/>
    <property type="project" value="InterPro"/>
</dbReference>
<dbReference type="PRINTS" id="PR00111">
    <property type="entry name" value="ABHYDROLASE"/>
</dbReference>
<accession>A0A9X0HM47</accession>
<dbReference type="InterPro" id="IPR000073">
    <property type="entry name" value="AB_hydrolase_1"/>
</dbReference>
<dbReference type="AlphaFoldDB" id="A0A9X0HM47"/>
<gene>
    <name evidence="2" type="ORF">ASU33_09925</name>
</gene>
<evidence type="ECO:0000313" key="2">
    <source>
        <dbReference type="EMBL" id="KUG08472.1"/>
    </source>
</evidence>
<reference evidence="2 3" key="1">
    <citation type="submission" date="2015-11" db="EMBL/GenBank/DDBJ databases">
        <title>Solirubrum puertoriconensis gen. nov. an environmental bacteria isolated in Puerto Rico.</title>
        <authorList>
            <person name="Cuebas-Irizarry M.F."/>
            <person name="Montalvo-Rodriguez R."/>
        </authorList>
    </citation>
    <scope>NUCLEOTIDE SEQUENCE [LARGE SCALE GENOMIC DNA]</scope>
    <source>
        <strain evidence="2 3">MC1A</strain>
    </source>
</reference>
<name>A0A9X0HM47_SOLP1</name>
<keyword evidence="3" id="KW-1185">Reference proteome</keyword>
<dbReference type="Proteomes" id="UP000054223">
    <property type="component" value="Unassembled WGS sequence"/>
</dbReference>
<dbReference type="PRINTS" id="PR00412">
    <property type="entry name" value="EPOXHYDRLASE"/>
</dbReference>
<dbReference type="PANTHER" id="PTHR43798">
    <property type="entry name" value="MONOACYLGLYCEROL LIPASE"/>
    <property type="match status" value="1"/>
</dbReference>